<dbReference type="PROSITE" id="PS00061">
    <property type="entry name" value="ADH_SHORT"/>
    <property type="match status" value="1"/>
</dbReference>
<dbReference type="PRINTS" id="PR00081">
    <property type="entry name" value="GDHRDH"/>
</dbReference>
<keyword evidence="2" id="KW-0560">Oxidoreductase</keyword>
<dbReference type="InterPro" id="IPR036291">
    <property type="entry name" value="NAD(P)-bd_dom_sf"/>
</dbReference>
<evidence type="ECO:0000313" key="4">
    <source>
        <dbReference type="Proteomes" id="UP001501690"/>
    </source>
</evidence>
<sequence>MGLLEDKVAIVTGAGDGIGRATSMLLASEGATVVLVDVNAAGLDETKAMIEAASGAAVTCVADVSDPEQVQGYVEVAKGITGRIDGFFNNAGILGPMVPLTDYPVDAFDKVISVNLRGVFLGLKYVLPVMLAQGSGSIVNTSSMGGVGGLPGQTGYSASKHGVIGLTKTAALESVAAGVRVNAVLPGTIKTRMAMAGAAGMDPAIVEAMMDGSTPGGRAGVPEDIAKAVLFLLSDASAYMTGIELPVDGGITAQVYPSPAALKQ</sequence>
<dbReference type="NCBIfam" id="NF005559">
    <property type="entry name" value="PRK07231.1"/>
    <property type="match status" value="1"/>
</dbReference>
<dbReference type="Proteomes" id="UP001501690">
    <property type="component" value="Unassembled WGS sequence"/>
</dbReference>
<dbReference type="Gene3D" id="3.40.50.720">
    <property type="entry name" value="NAD(P)-binding Rossmann-like Domain"/>
    <property type="match status" value="1"/>
</dbReference>
<dbReference type="PANTHER" id="PTHR24321">
    <property type="entry name" value="DEHYDROGENASES, SHORT CHAIN"/>
    <property type="match status" value="1"/>
</dbReference>
<organism evidence="3 4">
    <name type="scientific">Microbacterium sediminicola</name>
    <dbReference type="NCBI Taxonomy" id="415210"/>
    <lineage>
        <taxon>Bacteria</taxon>
        <taxon>Bacillati</taxon>
        <taxon>Actinomycetota</taxon>
        <taxon>Actinomycetes</taxon>
        <taxon>Micrococcales</taxon>
        <taxon>Microbacteriaceae</taxon>
        <taxon>Microbacterium</taxon>
    </lineage>
</organism>
<dbReference type="InterPro" id="IPR020904">
    <property type="entry name" value="Sc_DH/Rdtase_CS"/>
</dbReference>
<evidence type="ECO:0000256" key="2">
    <source>
        <dbReference type="ARBA" id="ARBA00023002"/>
    </source>
</evidence>
<evidence type="ECO:0000313" key="3">
    <source>
        <dbReference type="EMBL" id="GAA1705497.1"/>
    </source>
</evidence>
<gene>
    <name evidence="3" type="ORF">GCM10009808_24290</name>
</gene>
<accession>A0ABN2IIN5</accession>
<keyword evidence="4" id="KW-1185">Reference proteome</keyword>
<protein>
    <submittedName>
        <fullName evidence="3">SDR family NAD(P)-dependent oxidoreductase</fullName>
    </submittedName>
</protein>
<proteinExistence type="inferred from homology"/>
<comment type="caution">
    <text evidence="3">The sequence shown here is derived from an EMBL/GenBank/DDBJ whole genome shotgun (WGS) entry which is preliminary data.</text>
</comment>
<dbReference type="EMBL" id="BAAAPL010000002">
    <property type="protein sequence ID" value="GAA1705497.1"/>
    <property type="molecule type" value="Genomic_DNA"/>
</dbReference>
<comment type="similarity">
    <text evidence="1">Belongs to the short-chain dehydrogenases/reductases (SDR) family.</text>
</comment>
<dbReference type="Pfam" id="PF13561">
    <property type="entry name" value="adh_short_C2"/>
    <property type="match status" value="1"/>
</dbReference>
<evidence type="ECO:0000256" key="1">
    <source>
        <dbReference type="ARBA" id="ARBA00006484"/>
    </source>
</evidence>
<dbReference type="RefSeq" id="WP_344072997.1">
    <property type="nucleotide sequence ID" value="NZ_BAAAPL010000002.1"/>
</dbReference>
<reference evidence="3 4" key="1">
    <citation type="journal article" date="2019" name="Int. J. Syst. Evol. Microbiol.">
        <title>The Global Catalogue of Microorganisms (GCM) 10K type strain sequencing project: providing services to taxonomists for standard genome sequencing and annotation.</title>
        <authorList>
            <consortium name="The Broad Institute Genomics Platform"/>
            <consortium name="The Broad Institute Genome Sequencing Center for Infectious Disease"/>
            <person name="Wu L."/>
            <person name="Ma J."/>
        </authorList>
    </citation>
    <scope>NUCLEOTIDE SEQUENCE [LARGE SCALE GENOMIC DNA]</scope>
    <source>
        <strain evidence="3 4">JCM 15577</strain>
    </source>
</reference>
<dbReference type="SUPFAM" id="SSF51735">
    <property type="entry name" value="NAD(P)-binding Rossmann-fold domains"/>
    <property type="match status" value="1"/>
</dbReference>
<dbReference type="InterPro" id="IPR002347">
    <property type="entry name" value="SDR_fam"/>
</dbReference>
<dbReference type="PANTHER" id="PTHR24321:SF8">
    <property type="entry name" value="ESTRADIOL 17-BETA-DEHYDROGENASE 8-RELATED"/>
    <property type="match status" value="1"/>
</dbReference>
<dbReference type="PRINTS" id="PR00080">
    <property type="entry name" value="SDRFAMILY"/>
</dbReference>
<name>A0ABN2IIN5_9MICO</name>